<protein>
    <recommendedName>
        <fullName evidence="3">Septum formation initiator family protein</fullName>
    </recommendedName>
</protein>
<dbReference type="PANTHER" id="PTHR37163">
    <property type="entry name" value="CONSERVED PROTEIN"/>
    <property type="match status" value="1"/>
</dbReference>
<dbReference type="Proteomes" id="UP000216444">
    <property type="component" value="Unassembled WGS sequence"/>
</dbReference>
<dbReference type="AlphaFoldDB" id="A0A261FGG2"/>
<proteinExistence type="predicted"/>
<reference evidence="1 2" key="1">
    <citation type="journal article" date="2017" name="BMC Genomics">
        <title>Comparative genomic and phylogenomic analyses of the Bifidobacteriaceae family.</title>
        <authorList>
            <person name="Lugli G.A."/>
            <person name="Milani C."/>
            <person name="Turroni F."/>
            <person name="Duranti S."/>
            <person name="Mancabelli L."/>
            <person name="Mangifesta M."/>
            <person name="Ferrario C."/>
            <person name="Modesto M."/>
            <person name="Mattarelli P."/>
            <person name="Jiri K."/>
            <person name="van Sinderen D."/>
            <person name="Ventura M."/>
        </authorList>
    </citation>
    <scope>NUCLEOTIDE SEQUENCE [LARGE SCALE GENOMIC DNA]</scope>
    <source>
        <strain evidence="1 2">DSM 100201</strain>
    </source>
</reference>
<dbReference type="PANTHER" id="PTHR37163:SF1">
    <property type="entry name" value="DUF501 DOMAIN-CONTAINING PROTEIN"/>
    <property type="match status" value="1"/>
</dbReference>
<evidence type="ECO:0008006" key="3">
    <source>
        <dbReference type="Google" id="ProtNLM"/>
    </source>
</evidence>
<comment type="caution">
    <text evidence="1">The sequence shown here is derived from an EMBL/GenBank/DDBJ whole genome shotgun (WGS) entry which is preliminary data.</text>
</comment>
<gene>
    <name evidence="1" type="ORF">BTIS_1217</name>
</gene>
<sequence>MNNDDIRKVTEILQERLSHGLDQRDVDVVQRQLGRFPRGMVAVGARCVCGNPLAVITRPLVEQRIPFPTTCYLTSPEAVKAVSRLEADGDMTEYTRRVQEEPEVKAAYERAHEMYLEFRHQLAERLGDDESHIAGISAGGMPVRVKCLHALTGQALVMGWGVNPIADDVLRRVKAQFDPSVCRCSVPYGVVDDEEANAEDHSDATIERDDAR</sequence>
<evidence type="ECO:0000313" key="2">
    <source>
        <dbReference type="Proteomes" id="UP000216444"/>
    </source>
</evidence>
<keyword evidence="2" id="KW-1185">Reference proteome</keyword>
<dbReference type="RefSeq" id="WP_094663658.1">
    <property type="nucleotide sequence ID" value="NZ_MWWV01000006.1"/>
</dbReference>
<dbReference type="InterPro" id="IPR007511">
    <property type="entry name" value="DUF501"/>
</dbReference>
<name>A0A261FGG2_9BIFI</name>
<accession>A0A261FGG2</accession>
<organism evidence="1 2">
    <name type="scientific">Bifidobacterium tissieri</name>
    <dbReference type="NCBI Taxonomy" id="1630162"/>
    <lineage>
        <taxon>Bacteria</taxon>
        <taxon>Bacillati</taxon>
        <taxon>Actinomycetota</taxon>
        <taxon>Actinomycetes</taxon>
        <taxon>Bifidobacteriales</taxon>
        <taxon>Bifidobacteriaceae</taxon>
        <taxon>Bifidobacterium</taxon>
    </lineage>
</organism>
<dbReference type="EMBL" id="MWWV01000006">
    <property type="protein sequence ID" value="OZG57976.1"/>
    <property type="molecule type" value="Genomic_DNA"/>
</dbReference>
<dbReference type="Pfam" id="PF04417">
    <property type="entry name" value="DUF501"/>
    <property type="match status" value="1"/>
</dbReference>
<evidence type="ECO:0000313" key="1">
    <source>
        <dbReference type="EMBL" id="OZG57976.1"/>
    </source>
</evidence>